<protein>
    <submittedName>
        <fullName evidence="2">Helix-turn-helix transcriptional regulator</fullName>
    </submittedName>
</protein>
<dbReference type="Gene3D" id="1.10.260.40">
    <property type="entry name" value="lambda repressor-like DNA-binding domains"/>
    <property type="match status" value="1"/>
</dbReference>
<dbReference type="SMART" id="SM00530">
    <property type="entry name" value="HTH_XRE"/>
    <property type="match status" value="1"/>
</dbReference>
<dbReference type="InterPro" id="IPR010982">
    <property type="entry name" value="Lambda_DNA-bd_dom_sf"/>
</dbReference>
<dbReference type="GO" id="GO:0003677">
    <property type="term" value="F:DNA binding"/>
    <property type="evidence" value="ECO:0007669"/>
    <property type="project" value="InterPro"/>
</dbReference>
<sequence length="426" mass="46103">MTDDDDDMEALLGAEIRQRRIAARLSQQRLAARLGVDQGLISKIENGVKRPSTALVQAIDEALAAGGCLVTMRVEAAEAAPAPAGQRDLSGEEMVLMAARRAREFALAHQGALSEDAMEQIRDDVRSLAIAYPQRPLPTILGPLTEAQEAIFTLLENRQRPQQARELYALAGVTTGLLAKASHDLASPRTAMTHARTAFLCADNADHDALRSWIRGLQSLIAYWDHRPNDALRYAQLGATHLSPRSGTVAVWLPASEARAWAALGNAAETRNAVDRAERARDDLQDDDLDTMGGICFFSVARQLYYAADALSWLPDETQAAERYGAAAVDAYHDPTRPEWAFGDQAGSHAGLAHTRVARAELDGAAEAIGPVLDLPPDRRINGVIHSVQRVHAALVRSTLAEDPAARDLSERIEMFARTPAAALGR</sequence>
<evidence type="ECO:0000313" key="3">
    <source>
        <dbReference type="Proteomes" id="UP000604475"/>
    </source>
</evidence>
<proteinExistence type="predicted"/>
<dbReference type="SUPFAM" id="SSF47413">
    <property type="entry name" value="lambda repressor-like DNA-binding domains"/>
    <property type="match status" value="1"/>
</dbReference>
<dbReference type="AlphaFoldDB" id="A0A937UMB5"/>
<evidence type="ECO:0000313" key="2">
    <source>
        <dbReference type="EMBL" id="MBL7626893.1"/>
    </source>
</evidence>
<keyword evidence="3" id="KW-1185">Reference proteome</keyword>
<accession>A0A937UMB5</accession>
<reference evidence="2" key="1">
    <citation type="submission" date="2020-12" db="EMBL/GenBank/DDBJ databases">
        <title>Genomic characterization of non-nitrogen-fixing Frankia strains.</title>
        <authorList>
            <person name="Carlos-Shanley C."/>
            <person name="Guerra T."/>
            <person name="Hahn D."/>
        </authorList>
    </citation>
    <scope>NUCLEOTIDE SEQUENCE</scope>
    <source>
        <strain evidence="2">CN6</strain>
    </source>
</reference>
<dbReference type="InterPro" id="IPR001387">
    <property type="entry name" value="Cro/C1-type_HTH"/>
</dbReference>
<evidence type="ECO:0000259" key="1">
    <source>
        <dbReference type="PROSITE" id="PS50943"/>
    </source>
</evidence>
<feature type="domain" description="HTH cro/C1-type" evidence="1">
    <location>
        <begin position="16"/>
        <end position="63"/>
    </location>
</feature>
<gene>
    <name evidence="2" type="ORF">I7412_06865</name>
</gene>
<dbReference type="PROSITE" id="PS50943">
    <property type="entry name" value="HTH_CROC1"/>
    <property type="match status" value="1"/>
</dbReference>
<name>A0A937UMB5_9ACTN</name>
<dbReference type="Proteomes" id="UP000604475">
    <property type="component" value="Unassembled WGS sequence"/>
</dbReference>
<dbReference type="RefSeq" id="WP_203006744.1">
    <property type="nucleotide sequence ID" value="NZ_JADWYU010000106.1"/>
</dbReference>
<organism evidence="2 3">
    <name type="scientific">Frankia nepalensis</name>
    <dbReference type="NCBI Taxonomy" id="1836974"/>
    <lineage>
        <taxon>Bacteria</taxon>
        <taxon>Bacillati</taxon>
        <taxon>Actinomycetota</taxon>
        <taxon>Actinomycetes</taxon>
        <taxon>Frankiales</taxon>
        <taxon>Frankiaceae</taxon>
        <taxon>Frankia</taxon>
    </lineage>
</organism>
<dbReference type="EMBL" id="JAEACQ010000151">
    <property type="protein sequence ID" value="MBL7626893.1"/>
    <property type="molecule type" value="Genomic_DNA"/>
</dbReference>
<dbReference type="CDD" id="cd00093">
    <property type="entry name" value="HTH_XRE"/>
    <property type="match status" value="1"/>
</dbReference>
<comment type="caution">
    <text evidence="2">The sequence shown here is derived from an EMBL/GenBank/DDBJ whole genome shotgun (WGS) entry which is preliminary data.</text>
</comment>
<dbReference type="Pfam" id="PF13560">
    <property type="entry name" value="HTH_31"/>
    <property type="match status" value="1"/>
</dbReference>